<dbReference type="Proteomes" id="UP000762676">
    <property type="component" value="Unassembled WGS sequence"/>
</dbReference>
<reference evidence="1 2" key="1">
    <citation type="journal article" date="2021" name="Elife">
        <title>Chloroplast acquisition without the gene transfer in kleptoplastic sea slugs, Plakobranchus ocellatus.</title>
        <authorList>
            <person name="Maeda T."/>
            <person name="Takahashi S."/>
            <person name="Yoshida T."/>
            <person name="Shimamura S."/>
            <person name="Takaki Y."/>
            <person name="Nagai Y."/>
            <person name="Toyoda A."/>
            <person name="Suzuki Y."/>
            <person name="Arimoto A."/>
            <person name="Ishii H."/>
            <person name="Satoh N."/>
            <person name="Nishiyama T."/>
            <person name="Hasebe M."/>
            <person name="Maruyama T."/>
            <person name="Minagawa J."/>
            <person name="Obokata J."/>
            <person name="Shigenobu S."/>
        </authorList>
    </citation>
    <scope>NUCLEOTIDE SEQUENCE [LARGE SCALE GENOMIC DNA]</scope>
</reference>
<organism evidence="1 2">
    <name type="scientific">Elysia marginata</name>
    <dbReference type="NCBI Taxonomy" id="1093978"/>
    <lineage>
        <taxon>Eukaryota</taxon>
        <taxon>Metazoa</taxon>
        <taxon>Spiralia</taxon>
        <taxon>Lophotrochozoa</taxon>
        <taxon>Mollusca</taxon>
        <taxon>Gastropoda</taxon>
        <taxon>Heterobranchia</taxon>
        <taxon>Euthyneura</taxon>
        <taxon>Panpulmonata</taxon>
        <taxon>Sacoglossa</taxon>
        <taxon>Placobranchoidea</taxon>
        <taxon>Plakobranchidae</taxon>
        <taxon>Elysia</taxon>
    </lineage>
</organism>
<accession>A0AAV4I075</accession>
<dbReference type="AlphaFoldDB" id="A0AAV4I075"/>
<proteinExistence type="predicted"/>
<comment type="caution">
    <text evidence="1">The sequence shown here is derived from an EMBL/GenBank/DDBJ whole genome shotgun (WGS) entry which is preliminary data.</text>
</comment>
<gene>
    <name evidence="1" type="ORF">ElyMa_001158900</name>
</gene>
<evidence type="ECO:0008006" key="3">
    <source>
        <dbReference type="Google" id="ProtNLM"/>
    </source>
</evidence>
<dbReference type="EMBL" id="BMAT01002291">
    <property type="protein sequence ID" value="GFS03813.1"/>
    <property type="molecule type" value="Genomic_DNA"/>
</dbReference>
<evidence type="ECO:0000313" key="1">
    <source>
        <dbReference type="EMBL" id="GFS03813.1"/>
    </source>
</evidence>
<keyword evidence="2" id="KW-1185">Reference proteome</keyword>
<sequence length="155" mass="17022">MAKETPQRTLVSGLARIPGLDNPIGRSGQVSPSFIDTFIVVLFTAVSGPTLCKTSITARGDVLSPFPAPSRTSSHCVAFHLRNIMNSYCDTNPCQKQWTVTPYAHVSRTQQHIWQNGKPIMNERPRLDPSAVTVKFQRSSHSELMISGDGQSEVV</sequence>
<protein>
    <recommendedName>
        <fullName evidence="3">FHA domain-containing protein</fullName>
    </recommendedName>
</protein>
<name>A0AAV4I075_9GAST</name>
<evidence type="ECO:0000313" key="2">
    <source>
        <dbReference type="Proteomes" id="UP000762676"/>
    </source>
</evidence>